<dbReference type="AlphaFoldDB" id="A0AB32WBN7"/>
<feature type="compositionally biased region" description="Basic and acidic residues" evidence="2">
    <location>
        <begin position="8"/>
        <end position="18"/>
    </location>
</feature>
<proteinExistence type="predicted"/>
<dbReference type="GeneID" id="108661883"/>
<sequence length="177" mass="20428">MSMNMEVFDAKEQAEASGHKPAKKGGRKPMLSEHQKRENKIKCCKNYRLRKADEYNRSEAENKSLKEEMEVLRSNINSLNEELSEAKARVNKSETALSDQSKIVHELKIKNEALNITIEQMQHDFLDSDVQDDFVNLELNNIPMDLEWLNDLENLEALNETTGDLTFHVHEYGGFLC</sequence>
<feature type="compositionally biased region" description="Basic and acidic residues" evidence="2">
    <location>
        <begin position="30"/>
        <end position="39"/>
    </location>
</feature>
<evidence type="ECO:0000313" key="3">
    <source>
        <dbReference type="Proteomes" id="UP000694886"/>
    </source>
</evidence>
<name>A0AB32WBN7_THECC</name>
<dbReference type="Gramene" id="Tc01v2_t014470.1">
    <property type="protein sequence ID" value="Tc01v2_p014470.1"/>
    <property type="gene ID" value="Tc01v2_g014470"/>
</dbReference>
<protein>
    <submittedName>
        <fullName evidence="4">Uncharacterized protein LOC108661883</fullName>
    </submittedName>
</protein>
<reference evidence="3" key="1">
    <citation type="journal article" date="1997" name="Nucleic Acids Res.">
        <title>tRNAscan-SE: a program for improved detection of transfer RNA genes in genomic sequence.</title>
        <authorList>
            <person name="Lowe T.M."/>
            <person name="Eddy S.R."/>
        </authorList>
    </citation>
    <scope>NUCLEOTIDE SEQUENCE [LARGE SCALE GENOMIC DNA]</scope>
    <source>
        <strain evidence="3">r\B97-61/B2</strain>
    </source>
</reference>
<dbReference type="KEGG" id="tcc:108661883"/>
<accession>A0AB32WBN7</accession>
<keyword evidence="1" id="KW-0175">Coiled coil</keyword>
<evidence type="ECO:0000256" key="2">
    <source>
        <dbReference type="SAM" id="MobiDB-lite"/>
    </source>
</evidence>
<organism evidence="3 4">
    <name type="scientific">Theobroma cacao</name>
    <name type="common">Cacao</name>
    <name type="synonym">Cocoa</name>
    <dbReference type="NCBI Taxonomy" id="3641"/>
    <lineage>
        <taxon>Eukaryota</taxon>
        <taxon>Viridiplantae</taxon>
        <taxon>Streptophyta</taxon>
        <taxon>Embryophyta</taxon>
        <taxon>Tracheophyta</taxon>
        <taxon>Spermatophyta</taxon>
        <taxon>Magnoliopsida</taxon>
        <taxon>eudicotyledons</taxon>
        <taxon>Gunneridae</taxon>
        <taxon>Pentapetalae</taxon>
        <taxon>rosids</taxon>
        <taxon>malvids</taxon>
        <taxon>Malvales</taxon>
        <taxon>Malvaceae</taxon>
        <taxon>Byttnerioideae</taxon>
        <taxon>Theobroma</taxon>
    </lineage>
</organism>
<evidence type="ECO:0000256" key="1">
    <source>
        <dbReference type="SAM" id="Coils"/>
    </source>
</evidence>
<dbReference type="Proteomes" id="UP000694886">
    <property type="component" value="Chromosome 1"/>
</dbReference>
<reference evidence="4" key="2">
    <citation type="submission" date="2025-08" db="UniProtKB">
        <authorList>
            <consortium name="RefSeq"/>
        </authorList>
    </citation>
    <scope>IDENTIFICATION</scope>
</reference>
<feature type="coiled-coil region" evidence="1">
    <location>
        <begin position="48"/>
        <end position="124"/>
    </location>
</feature>
<feature type="region of interest" description="Disordered" evidence="2">
    <location>
        <begin position="1"/>
        <end position="39"/>
    </location>
</feature>
<evidence type="ECO:0000313" key="4">
    <source>
        <dbReference type="RefSeq" id="XP_017976279.1"/>
    </source>
</evidence>
<gene>
    <name evidence="4" type="primary">LOC108661883</name>
</gene>
<dbReference type="RefSeq" id="XP_017976279.1">
    <property type="nucleotide sequence ID" value="XM_018120790.1"/>
</dbReference>